<dbReference type="EMBL" id="VBTY01000075">
    <property type="protein sequence ID" value="MDG3495001.1"/>
    <property type="molecule type" value="Genomic_DNA"/>
</dbReference>
<evidence type="ECO:0000256" key="1">
    <source>
        <dbReference type="ARBA" id="ARBA00023015"/>
    </source>
</evidence>
<dbReference type="InterPro" id="IPR018062">
    <property type="entry name" value="HTH_AraC-typ_CS"/>
</dbReference>
<evidence type="ECO:0000259" key="4">
    <source>
        <dbReference type="PROSITE" id="PS01124"/>
    </source>
</evidence>
<dbReference type="Gene3D" id="1.10.10.60">
    <property type="entry name" value="Homeodomain-like"/>
    <property type="match status" value="2"/>
</dbReference>
<feature type="domain" description="HTH araC/xylS-type" evidence="4">
    <location>
        <begin position="199"/>
        <end position="297"/>
    </location>
</feature>
<evidence type="ECO:0000256" key="2">
    <source>
        <dbReference type="ARBA" id="ARBA00023125"/>
    </source>
</evidence>
<gene>
    <name evidence="5" type="ORF">FEV09_10575</name>
</gene>
<sequence>MSNSKLTLDLVSQVLSKTLPHQIPAFVGQAHDSSLFLADYDRYNGAQIREHENQFHTLEIMGINSITPHKRRMGDYKTENPLKGGEVCFCPAQDGYSLDWDNPVDFTLIALDTDITSEIAEARFGASQLTLIPKMLGEDIYPIKEIINIIRQEIALGYPNGDLFSESMRNSLVIAILNKFAIEPVTLTNIDNLSNNKIKLIQDYIQEHLNKNLTLEDLAKLVHISKYHLCRSFKQATGTTITDYIISERVKLAQKLLISGSLNIAQIADDCGFHDASHLNRHFKLLTKTTPTAFRKNCTNLT</sequence>
<dbReference type="InterPro" id="IPR018060">
    <property type="entry name" value="HTH_AraC"/>
</dbReference>
<protein>
    <submittedName>
        <fullName evidence="5">AraC family transcriptional regulator</fullName>
    </submittedName>
</protein>
<evidence type="ECO:0000313" key="6">
    <source>
        <dbReference type="Proteomes" id="UP001152872"/>
    </source>
</evidence>
<dbReference type="InterPro" id="IPR050204">
    <property type="entry name" value="AraC_XylS_family_regulators"/>
</dbReference>
<dbReference type="AlphaFoldDB" id="A0A9X4RHX0"/>
<keyword evidence="3" id="KW-0804">Transcription</keyword>
<dbReference type="GO" id="GO:0003700">
    <property type="term" value="F:DNA-binding transcription factor activity"/>
    <property type="evidence" value="ECO:0007669"/>
    <property type="project" value="InterPro"/>
</dbReference>
<dbReference type="InterPro" id="IPR009057">
    <property type="entry name" value="Homeodomain-like_sf"/>
</dbReference>
<keyword evidence="6" id="KW-1185">Reference proteome</keyword>
<organism evidence="5 6">
    <name type="scientific">Pseudanabaena catenata USMAC16</name>
    <dbReference type="NCBI Taxonomy" id="1855837"/>
    <lineage>
        <taxon>Bacteria</taxon>
        <taxon>Bacillati</taxon>
        <taxon>Cyanobacteriota</taxon>
        <taxon>Cyanophyceae</taxon>
        <taxon>Pseudanabaenales</taxon>
        <taxon>Pseudanabaenaceae</taxon>
        <taxon>Pseudanabaena</taxon>
    </lineage>
</organism>
<dbReference type="RefSeq" id="WP_009627105.1">
    <property type="nucleotide sequence ID" value="NZ_VBTY01000075.1"/>
</dbReference>
<dbReference type="SUPFAM" id="SSF46689">
    <property type="entry name" value="Homeodomain-like"/>
    <property type="match status" value="2"/>
</dbReference>
<keyword evidence="1" id="KW-0805">Transcription regulation</keyword>
<dbReference type="GO" id="GO:0043565">
    <property type="term" value="F:sequence-specific DNA binding"/>
    <property type="evidence" value="ECO:0007669"/>
    <property type="project" value="InterPro"/>
</dbReference>
<dbReference type="PANTHER" id="PTHR46796">
    <property type="entry name" value="HTH-TYPE TRANSCRIPTIONAL ACTIVATOR RHAS-RELATED"/>
    <property type="match status" value="1"/>
</dbReference>
<reference evidence="5" key="1">
    <citation type="submission" date="2019-05" db="EMBL/GenBank/DDBJ databases">
        <title>Whole genome sequencing of Pseudanabaena catenata USMAC16.</title>
        <authorList>
            <person name="Khan Z."/>
            <person name="Omar W.M."/>
            <person name="Convey P."/>
            <person name="Merican F."/>
            <person name="Najimudin N."/>
        </authorList>
    </citation>
    <scope>NUCLEOTIDE SEQUENCE</scope>
    <source>
        <strain evidence="5">USMAC16</strain>
    </source>
</reference>
<dbReference type="SMART" id="SM00342">
    <property type="entry name" value="HTH_ARAC"/>
    <property type="match status" value="1"/>
</dbReference>
<evidence type="ECO:0000256" key="3">
    <source>
        <dbReference type="ARBA" id="ARBA00023163"/>
    </source>
</evidence>
<keyword evidence="2" id="KW-0238">DNA-binding</keyword>
<dbReference type="PANTHER" id="PTHR46796:SF6">
    <property type="entry name" value="ARAC SUBFAMILY"/>
    <property type="match status" value="1"/>
</dbReference>
<proteinExistence type="predicted"/>
<dbReference type="PROSITE" id="PS01124">
    <property type="entry name" value="HTH_ARAC_FAMILY_2"/>
    <property type="match status" value="1"/>
</dbReference>
<dbReference type="Proteomes" id="UP001152872">
    <property type="component" value="Unassembled WGS sequence"/>
</dbReference>
<dbReference type="Pfam" id="PF12833">
    <property type="entry name" value="HTH_18"/>
    <property type="match status" value="1"/>
</dbReference>
<accession>A0A9X4RHX0</accession>
<dbReference type="PROSITE" id="PS00041">
    <property type="entry name" value="HTH_ARAC_FAMILY_1"/>
    <property type="match status" value="1"/>
</dbReference>
<evidence type="ECO:0000313" key="5">
    <source>
        <dbReference type="EMBL" id="MDG3495001.1"/>
    </source>
</evidence>
<name>A0A9X4RHX0_9CYAN</name>
<comment type="caution">
    <text evidence="5">The sequence shown here is derived from an EMBL/GenBank/DDBJ whole genome shotgun (WGS) entry which is preliminary data.</text>
</comment>